<keyword evidence="1" id="KW-0863">Zinc-finger</keyword>
<dbReference type="SUPFAM" id="SSF57850">
    <property type="entry name" value="RING/U-box"/>
    <property type="match status" value="1"/>
</dbReference>
<dbReference type="Gene3D" id="3.30.40.10">
    <property type="entry name" value="Zinc/RING finger domain, C3HC4 (zinc finger)"/>
    <property type="match status" value="1"/>
</dbReference>
<feature type="domain" description="RING-type" evidence="4">
    <location>
        <begin position="90"/>
        <end position="132"/>
    </location>
</feature>
<dbReference type="InterPro" id="IPR013083">
    <property type="entry name" value="Znf_RING/FYVE/PHD"/>
</dbReference>
<keyword evidence="3" id="KW-1133">Transmembrane helix</keyword>
<dbReference type="InterPro" id="IPR001841">
    <property type="entry name" value="Znf_RING"/>
</dbReference>
<dbReference type="PANTHER" id="PTHR47035">
    <property type="entry name" value="OS11G0150450 PROTEIN"/>
    <property type="match status" value="1"/>
</dbReference>
<keyword evidence="1" id="KW-0862">Zinc</keyword>
<name>A0ABP0WQH2_9BRYO</name>
<evidence type="ECO:0000256" key="3">
    <source>
        <dbReference type="SAM" id="Phobius"/>
    </source>
</evidence>
<gene>
    <name evidence="5" type="ORF">CSSPJE1EN1_LOCUS14584</name>
</gene>
<feature type="region of interest" description="Disordered" evidence="2">
    <location>
        <begin position="370"/>
        <end position="410"/>
    </location>
</feature>
<evidence type="ECO:0000313" key="6">
    <source>
        <dbReference type="Proteomes" id="UP001497444"/>
    </source>
</evidence>
<dbReference type="EMBL" id="OZ020097">
    <property type="protein sequence ID" value="CAK9269106.1"/>
    <property type="molecule type" value="Genomic_DNA"/>
</dbReference>
<dbReference type="PANTHER" id="PTHR47035:SF3">
    <property type="entry name" value="OS11G0150450 PROTEIN"/>
    <property type="match status" value="1"/>
</dbReference>
<evidence type="ECO:0000256" key="2">
    <source>
        <dbReference type="SAM" id="MobiDB-lite"/>
    </source>
</evidence>
<keyword evidence="3" id="KW-0472">Membrane</keyword>
<reference evidence="5 6" key="1">
    <citation type="submission" date="2024-02" db="EMBL/GenBank/DDBJ databases">
        <authorList>
            <consortium name="ELIXIR-Norway"/>
            <consortium name="Elixir Norway"/>
        </authorList>
    </citation>
    <scope>NUCLEOTIDE SEQUENCE [LARGE SCALE GENOMIC DNA]</scope>
</reference>
<protein>
    <recommendedName>
        <fullName evidence="4">RING-type domain-containing protein</fullName>
    </recommendedName>
</protein>
<feature type="transmembrane region" description="Helical" evidence="3">
    <location>
        <begin position="6"/>
        <end position="26"/>
    </location>
</feature>
<dbReference type="CDD" id="cd16461">
    <property type="entry name" value="RING-H2_EL5-like"/>
    <property type="match status" value="1"/>
</dbReference>
<dbReference type="InterPro" id="IPR053070">
    <property type="entry name" value="RING-type_E3_ubiquitin-ligase"/>
</dbReference>
<proteinExistence type="predicted"/>
<dbReference type="PROSITE" id="PS50089">
    <property type="entry name" value="ZF_RING_2"/>
    <property type="match status" value="1"/>
</dbReference>
<keyword evidence="6" id="KW-1185">Reference proteome</keyword>
<sequence>MTIWTPIAFAFGVIMFMAFTFLYCYWRVRHLRTTRLTSVQVSAIIPEAPQQQQQLPKQQLVGIEKDVLDAFPTIKANELKVGMQEENSQCPICLVEYAASEVLRQLPICGHIFHTSCVDSWLQKQPTCPVCRILLSPKLSSEAATTAASPCPPATPSWVLVNRPVPLPPATTTPFSSAAASSSSICISTKVSSSPTSDIEIGNNFHQGRMPLNGSSVEYPLLMKVAEQDLGSGSHLTVGGWGSSGFLDAAAVVSDNSCSKLQGGNRQQKSFRTSPGSRCTSNIQIQSRGIKNPSINSRRWLTESFSFVLSDTFNPDNVMQEHQLQLPGGGGADQAISIDNKSPTTTPVITAAGARTKPYTDLRASSLPIMPMPSMGFSSSSSNRSSKKKKQMMLQQEGSMLCHSSPTDSESVFESRVSDSHLPLTISPEQCSFQFLPVLTMGSSHCADFSSFRPVATQH</sequence>
<keyword evidence="3" id="KW-0812">Transmembrane</keyword>
<evidence type="ECO:0000313" key="5">
    <source>
        <dbReference type="EMBL" id="CAK9269106.1"/>
    </source>
</evidence>
<dbReference type="Proteomes" id="UP001497444">
    <property type="component" value="Chromosome 2"/>
</dbReference>
<organism evidence="5 6">
    <name type="scientific">Sphagnum jensenii</name>
    <dbReference type="NCBI Taxonomy" id="128206"/>
    <lineage>
        <taxon>Eukaryota</taxon>
        <taxon>Viridiplantae</taxon>
        <taxon>Streptophyta</taxon>
        <taxon>Embryophyta</taxon>
        <taxon>Bryophyta</taxon>
        <taxon>Sphagnophytina</taxon>
        <taxon>Sphagnopsida</taxon>
        <taxon>Sphagnales</taxon>
        <taxon>Sphagnaceae</taxon>
        <taxon>Sphagnum</taxon>
    </lineage>
</organism>
<feature type="compositionally biased region" description="Polar residues" evidence="2">
    <location>
        <begin position="393"/>
        <end position="410"/>
    </location>
</feature>
<dbReference type="Pfam" id="PF13639">
    <property type="entry name" value="zf-RING_2"/>
    <property type="match status" value="1"/>
</dbReference>
<accession>A0ABP0WQH2</accession>
<evidence type="ECO:0000256" key="1">
    <source>
        <dbReference type="PROSITE-ProRule" id="PRU00175"/>
    </source>
</evidence>
<keyword evidence="1" id="KW-0479">Metal-binding</keyword>
<dbReference type="SMART" id="SM00184">
    <property type="entry name" value="RING"/>
    <property type="match status" value="1"/>
</dbReference>
<evidence type="ECO:0000259" key="4">
    <source>
        <dbReference type="PROSITE" id="PS50089"/>
    </source>
</evidence>